<dbReference type="PATRIC" id="fig|1227482.3.peg.691"/>
<accession>M0NYR5</accession>
<name>M0NYR5_9EURY</name>
<keyword evidence="3" id="KW-1185">Reference proteome</keyword>
<evidence type="ECO:0000313" key="3">
    <source>
        <dbReference type="Proteomes" id="UP000011650"/>
    </source>
</evidence>
<protein>
    <submittedName>
        <fullName evidence="2">Oxidoreductase</fullName>
    </submittedName>
</protein>
<comment type="caution">
    <text evidence="2">The sequence shown here is derived from an EMBL/GenBank/DDBJ whole genome shotgun (WGS) entry which is preliminary data.</text>
</comment>
<organism evidence="2 3">
    <name type="scientific">Halorubrum lipolyticum DSM 21995</name>
    <dbReference type="NCBI Taxonomy" id="1227482"/>
    <lineage>
        <taxon>Archaea</taxon>
        <taxon>Methanobacteriati</taxon>
        <taxon>Methanobacteriota</taxon>
        <taxon>Stenosarchaea group</taxon>
        <taxon>Halobacteria</taxon>
        <taxon>Halobacteriales</taxon>
        <taxon>Haloferacaceae</taxon>
        <taxon>Halorubrum</taxon>
    </lineage>
</organism>
<reference evidence="2 3" key="1">
    <citation type="journal article" date="2014" name="PLoS Genet.">
        <title>Phylogenetically driven sequencing of extremely halophilic archaea reveals strategies for static and dynamic osmo-response.</title>
        <authorList>
            <person name="Becker E.A."/>
            <person name="Seitzer P.M."/>
            <person name="Tritt A."/>
            <person name="Larsen D."/>
            <person name="Krusor M."/>
            <person name="Yao A.I."/>
            <person name="Wu D."/>
            <person name="Madern D."/>
            <person name="Eisen J.A."/>
            <person name="Darling A.E."/>
            <person name="Facciotti M.T."/>
        </authorList>
    </citation>
    <scope>NUCLEOTIDE SEQUENCE [LARGE SCALE GENOMIC DNA]</scope>
    <source>
        <strain evidence="2 3">DSM 21995</strain>
    </source>
</reference>
<dbReference type="EMBL" id="AOJG01000009">
    <property type="protein sequence ID" value="EMA63042.1"/>
    <property type="molecule type" value="Genomic_DNA"/>
</dbReference>
<dbReference type="Gene3D" id="3.30.360.10">
    <property type="entry name" value="Dihydrodipicolinate Reductase, domain 2"/>
    <property type="match status" value="1"/>
</dbReference>
<sequence>MSDALSLTDIYVDDPVLDRVSDVFRSGRYISDLVVELYDNTLVTDAEVQTREESSRTYEPPGAEPLRLEVESFLDARRTGETPRASGRVGLNAVRVLEAAERSAATGQAVDGDIDLPPSSGGG</sequence>
<evidence type="ECO:0000313" key="2">
    <source>
        <dbReference type="EMBL" id="EMA63042.1"/>
    </source>
</evidence>
<proteinExistence type="predicted"/>
<dbReference type="OrthoDB" id="25239at2157"/>
<dbReference type="AlphaFoldDB" id="M0NYR5"/>
<dbReference type="RefSeq" id="WP_008003879.1">
    <property type="nucleotide sequence ID" value="NZ_AOJG01000009.1"/>
</dbReference>
<feature type="region of interest" description="Disordered" evidence="1">
    <location>
        <begin position="102"/>
        <end position="123"/>
    </location>
</feature>
<gene>
    <name evidence="2" type="ORF">C469_03440</name>
</gene>
<dbReference type="Proteomes" id="UP000011650">
    <property type="component" value="Unassembled WGS sequence"/>
</dbReference>
<evidence type="ECO:0000256" key="1">
    <source>
        <dbReference type="SAM" id="MobiDB-lite"/>
    </source>
</evidence>